<gene>
    <name evidence="4" type="ORF">B1B_11817</name>
</gene>
<dbReference type="EMBL" id="AUZY01007709">
    <property type="protein sequence ID" value="EQD49035.1"/>
    <property type="molecule type" value="Genomic_DNA"/>
</dbReference>
<reference evidence="4" key="2">
    <citation type="journal article" date="2014" name="ISME J.">
        <title>Microbial stratification in low pH oxic and suboxic macroscopic growths along an acid mine drainage.</title>
        <authorList>
            <person name="Mendez-Garcia C."/>
            <person name="Mesa V."/>
            <person name="Sprenger R.R."/>
            <person name="Richter M."/>
            <person name="Diez M.S."/>
            <person name="Solano J."/>
            <person name="Bargiela R."/>
            <person name="Golyshina O.V."/>
            <person name="Manteca A."/>
            <person name="Ramos J.L."/>
            <person name="Gallego J.R."/>
            <person name="Llorente I."/>
            <person name="Martins Dos Santos V.A."/>
            <person name="Jensen O.N."/>
            <person name="Pelaez A.I."/>
            <person name="Sanchez J."/>
            <person name="Ferrer M."/>
        </authorList>
    </citation>
    <scope>NUCLEOTIDE SEQUENCE</scope>
</reference>
<dbReference type="NCBIfam" id="NF002242">
    <property type="entry name" value="PRK01151.1"/>
    <property type="match status" value="1"/>
</dbReference>
<keyword evidence="3" id="KW-0687">Ribonucleoprotein</keyword>
<proteinExistence type="inferred from homology"/>
<dbReference type="Gene3D" id="1.10.60.20">
    <property type="entry name" value="Ribosomal protein S17e-like"/>
    <property type="match status" value="1"/>
</dbReference>
<dbReference type="GO" id="GO:0005840">
    <property type="term" value="C:ribosome"/>
    <property type="evidence" value="ECO:0007669"/>
    <property type="project" value="UniProtKB-KW"/>
</dbReference>
<dbReference type="GO" id="GO:0003735">
    <property type="term" value="F:structural constituent of ribosome"/>
    <property type="evidence" value="ECO:0007669"/>
    <property type="project" value="InterPro"/>
</dbReference>
<evidence type="ECO:0000313" key="4">
    <source>
        <dbReference type="EMBL" id="EQD49035.1"/>
    </source>
</evidence>
<dbReference type="SUPFAM" id="SSF116820">
    <property type="entry name" value="Rps17e-like"/>
    <property type="match status" value="1"/>
</dbReference>
<evidence type="ECO:0000256" key="3">
    <source>
        <dbReference type="ARBA" id="ARBA00023274"/>
    </source>
</evidence>
<dbReference type="GO" id="GO:1990904">
    <property type="term" value="C:ribonucleoprotein complex"/>
    <property type="evidence" value="ECO:0007669"/>
    <property type="project" value="UniProtKB-KW"/>
</dbReference>
<organism evidence="4">
    <name type="scientific">mine drainage metagenome</name>
    <dbReference type="NCBI Taxonomy" id="410659"/>
    <lineage>
        <taxon>unclassified sequences</taxon>
        <taxon>metagenomes</taxon>
        <taxon>ecological metagenomes</taxon>
    </lineage>
</organism>
<sequence>IRSSNVKRTAETLVAQYPGKFTKSYGENRVIVKQVVTASSKKTLNNIAGYVTRYMLKLESRRKKEEEETSLPA</sequence>
<dbReference type="Pfam" id="PF00833">
    <property type="entry name" value="Ribosomal_S17e"/>
    <property type="match status" value="1"/>
</dbReference>
<dbReference type="AlphaFoldDB" id="T1B3X3"/>
<dbReference type="InterPro" id="IPR036401">
    <property type="entry name" value="Ribosomal_eS17_sf"/>
</dbReference>
<protein>
    <submittedName>
        <fullName evidence="4">30S ribosomal protein S17e</fullName>
    </submittedName>
</protein>
<reference evidence="4" key="1">
    <citation type="submission" date="2013-08" db="EMBL/GenBank/DDBJ databases">
        <authorList>
            <person name="Mendez C."/>
            <person name="Richter M."/>
            <person name="Ferrer M."/>
            <person name="Sanchez J."/>
        </authorList>
    </citation>
    <scope>NUCLEOTIDE SEQUENCE</scope>
</reference>
<name>T1B3X3_9ZZZZ</name>
<accession>T1B3X3</accession>
<comment type="caution">
    <text evidence="4">The sequence shown here is derived from an EMBL/GenBank/DDBJ whole genome shotgun (WGS) entry which is preliminary data.</text>
</comment>
<dbReference type="GO" id="GO:0006412">
    <property type="term" value="P:translation"/>
    <property type="evidence" value="ECO:0007669"/>
    <property type="project" value="InterPro"/>
</dbReference>
<comment type="similarity">
    <text evidence="1">Belongs to the eukaryotic ribosomal protein eS17 family.</text>
</comment>
<evidence type="ECO:0000256" key="1">
    <source>
        <dbReference type="ARBA" id="ARBA00010444"/>
    </source>
</evidence>
<dbReference type="InterPro" id="IPR001210">
    <property type="entry name" value="Ribosomal_eS17"/>
</dbReference>
<feature type="non-terminal residue" evidence="4">
    <location>
        <position position="1"/>
    </location>
</feature>
<evidence type="ECO:0000256" key="2">
    <source>
        <dbReference type="ARBA" id="ARBA00022980"/>
    </source>
</evidence>
<keyword evidence="2 4" id="KW-0689">Ribosomal protein</keyword>